<evidence type="ECO:0000256" key="7">
    <source>
        <dbReference type="ARBA" id="ARBA00022833"/>
    </source>
</evidence>
<feature type="domain" description="Xylose isomerase-like TIM barrel" evidence="9">
    <location>
        <begin position="20"/>
        <end position="267"/>
    </location>
</feature>
<sequence length="278" mass="30512">MRIGAHVRTRGDYLLAAKTALTIGAQAFQYFPMNPRSLALKEANPQDMHACAQFSKEHGLLSIGHAPYALNPAVDEPERALMVALIKNGLDITNACGSLGLVVHFGKYVGKDPLQGYKNIIQCLNSATEGYNGASLILLENQAGEGAQLGLTMEEMVQVRKLCLRPETIGFCMDTCHAFASRLWQGSDWSDLERRGAQLDYLPHVKAIHLNDSVYACGSRRDRHANIGRGYIGLDNFRTLLASPFLQEIPIVLETGAGWDGTHRDEIALVQSLHGKEK</sequence>
<dbReference type="PROSITE" id="PS00730">
    <property type="entry name" value="AP_NUCLEASE_F2_2"/>
    <property type="match status" value="1"/>
</dbReference>
<evidence type="ECO:0000256" key="1">
    <source>
        <dbReference type="ARBA" id="ARBA00001947"/>
    </source>
</evidence>
<keyword evidence="8" id="KW-0234">DNA repair</keyword>
<evidence type="ECO:0000256" key="3">
    <source>
        <dbReference type="ARBA" id="ARBA00022722"/>
    </source>
</evidence>
<dbReference type="PROSITE" id="PS51432">
    <property type="entry name" value="AP_NUCLEASE_F2_4"/>
    <property type="match status" value="1"/>
</dbReference>
<comment type="similarity">
    <text evidence="2">Belongs to the AP endonuclease 2 family.</text>
</comment>
<keyword evidence="3" id="KW-0540">Nuclease</keyword>
<dbReference type="KEGG" id="proo:MJB10_14070"/>
<evidence type="ECO:0000256" key="6">
    <source>
        <dbReference type="ARBA" id="ARBA00022801"/>
    </source>
</evidence>
<evidence type="ECO:0000313" key="10">
    <source>
        <dbReference type="EMBL" id="WNR42264.1"/>
    </source>
</evidence>
<dbReference type="NCBIfam" id="TIGR00587">
    <property type="entry name" value="nfo"/>
    <property type="match status" value="1"/>
</dbReference>
<evidence type="ECO:0000256" key="4">
    <source>
        <dbReference type="ARBA" id="ARBA00022723"/>
    </source>
</evidence>
<dbReference type="GO" id="GO:0008081">
    <property type="term" value="F:phosphoric diester hydrolase activity"/>
    <property type="evidence" value="ECO:0007669"/>
    <property type="project" value="TreeGrafter"/>
</dbReference>
<dbReference type="InterPro" id="IPR018246">
    <property type="entry name" value="AP_endonuc_F2_Zn_BS"/>
</dbReference>
<evidence type="ECO:0000256" key="5">
    <source>
        <dbReference type="ARBA" id="ARBA00022763"/>
    </source>
</evidence>
<evidence type="ECO:0000256" key="8">
    <source>
        <dbReference type="ARBA" id="ARBA00023204"/>
    </source>
</evidence>
<dbReference type="EMBL" id="CP130319">
    <property type="protein sequence ID" value="WNR42264.1"/>
    <property type="molecule type" value="Genomic_DNA"/>
</dbReference>
<dbReference type="SMART" id="SM00518">
    <property type="entry name" value="AP2Ec"/>
    <property type="match status" value="1"/>
</dbReference>
<gene>
    <name evidence="10" type="ORF">MJB10_14070</name>
</gene>
<dbReference type="GO" id="GO:0003906">
    <property type="term" value="F:DNA-(apurinic or apyrimidinic site) endonuclease activity"/>
    <property type="evidence" value="ECO:0007669"/>
    <property type="project" value="TreeGrafter"/>
</dbReference>
<dbReference type="Pfam" id="PF01261">
    <property type="entry name" value="AP_endonuc_2"/>
    <property type="match status" value="1"/>
</dbReference>
<dbReference type="GO" id="GO:0006284">
    <property type="term" value="P:base-excision repair"/>
    <property type="evidence" value="ECO:0007669"/>
    <property type="project" value="TreeGrafter"/>
</dbReference>
<dbReference type="RefSeq" id="WP_314795562.1">
    <property type="nucleotide sequence ID" value="NZ_CP130319.1"/>
</dbReference>
<keyword evidence="4" id="KW-0479">Metal-binding</keyword>
<dbReference type="EC" id="3.1.21.2" evidence="10"/>
<dbReference type="PROSITE" id="PS00731">
    <property type="entry name" value="AP_NUCLEASE_F2_3"/>
    <property type="match status" value="1"/>
</dbReference>
<dbReference type="Proteomes" id="UP001304650">
    <property type="component" value="Chromosome"/>
</dbReference>
<proteinExistence type="inferred from homology"/>
<dbReference type="GO" id="GO:0008833">
    <property type="term" value="F:deoxyribonuclease IV (phage-T4-induced) activity"/>
    <property type="evidence" value="ECO:0007669"/>
    <property type="project" value="UniProtKB-EC"/>
</dbReference>
<evidence type="ECO:0000259" key="9">
    <source>
        <dbReference type="Pfam" id="PF01261"/>
    </source>
</evidence>
<accession>A0AA96LM03</accession>
<dbReference type="PANTHER" id="PTHR21445">
    <property type="entry name" value="ENDONUCLEASE IV ENDODEOXYRIBONUCLEASE IV"/>
    <property type="match status" value="1"/>
</dbReference>
<dbReference type="InterPro" id="IPR036237">
    <property type="entry name" value="Xyl_isomerase-like_sf"/>
</dbReference>
<keyword evidence="5" id="KW-0227">DNA damage</keyword>
<evidence type="ECO:0000256" key="2">
    <source>
        <dbReference type="ARBA" id="ARBA00005340"/>
    </source>
</evidence>
<dbReference type="InterPro" id="IPR001719">
    <property type="entry name" value="AP_endonuc_2"/>
</dbReference>
<reference evidence="10" key="1">
    <citation type="submission" date="2022-02" db="EMBL/GenBank/DDBJ databases">
        <title>Paenibacillus sp. MBLB1832 Whole Genome Shotgun Sequencing.</title>
        <authorList>
            <person name="Hwang C.Y."/>
            <person name="Cho E.-S."/>
            <person name="Seo M.-J."/>
        </authorList>
    </citation>
    <scope>NUCLEOTIDE SEQUENCE</scope>
    <source>
        <strain evidence="10">MBLB1832</strain>
    </source>
</reference>
<protein>
    <submittedName>
        <fullName evidence="10">Deoxyribonuclease IV</fullName>
        <ecNumber evidence="10">3.1.21.2</ecNumber>
    </submittedName>
</protein>
<organism evidence="10 11">
    <name type="scientific">Paenibacillus roseopurpureus</name>
    <dbReference type="NCBI Taxonomy" id="2918901"/>
    <lineage>
        <taxon>Bacteria</taxon>
        <taxon>Bacillati</taxon>
        <taxon>Bacillota</taxon>
        <taxon>Bacilli</taxon>
        <taxon>Bacillales</taxon>
        <taxon>Paenibacillaceae</taxon>
        <taxon>Paenibacillus</taxon>
    </lineage>
</organism>
<keyword evidence="11" id="KW-1185">Reference proteome</keyword>
<dbReference type="Gene3D" id="3.20.20.150">
    <property type="entry name" value="Divalent-metal-dependent TIM barrel enzymes"/>
    <property type="match status" value="1"/>
</dbReference>
<dbReference type="InterPro" id="IPR013022">
    <property type="entry name" value="Xyl_isomerase-like_TIM-brl"/>
</dbReference>
<dbReference type="GO" id="GO:0003677">
    <property type="term" value="F:DNA binding"/>
    <property type="evidence" value="ECO:0007669"/>
    <property type="project" value="InterPro"/>
</dbReference>
<keyword evidence="6 10" id="KW-0378">Hydrolase</keyword>
<dbReference type="SUPFAM" id="SSF51658">
    <property type="entry name" value="Xylose isomerase-like"/>
    <property type="match status" value="1"/>
</dbReference>
<dbReference type="GO" id="GO:0008270">
    <property type="term" value="F:zinc ion binding"/>
    <property type="evidence" value="ECO:0007669"/>
    <property type="project" value="InterPro"/>
</dbReference>
<dbReference type="AlphaFoldDB" id="A0AA96LM03"/>
<evidence type="ECO:0000313" key="11">
    <source>
        <dbReference type="Proteomes" id="UP001304650"/>
    </source>
</evidence>
<dbReference type="PANTHER" id="PTHR21445:SF0">
    <property type="entry name" value="APURINIC-APYRIMIDINIC ENDONUCLEASE"/>
    <property type="match status" value="1"/>
</dbReference>
<keyword evidence="7" id="KW-0862">Zinc</keyword>
<comment type="cofactor">
    <cofactor evidence="1">
        <name>Zn(2+)</name>
        <dbReference type="ChEBI" id="CHEBI:29105"/>
    </cofactor>
</comment>
<name>A0AA96LM03_9BACL</name>